<dbReference type="Proteomes" id="UP000184391">
    <property type="component" value="Unassembled WGS sequence"/>
</dbReference>
<proteinExistence type="predicted"/>
<keyword evidence="1" id="KW-0812">Transmembrane</keyword>
<sequence>MESKYTSRRKPSSGRGLLLAVLAAFIAGGILVGWVVWYNFQPERNGAPRPDPVVAVEAGEGAAALTEAGSSPAPTPLADAIKAENAEQAVEAVTRVAEQQGGLDQRLAAAEQRLTQLDLQAQAAAGNAARAESLLIAFATRRAVERGAELGYLADQLRLRFGDQWPNAVASIIDFSRDPIRLDGLVARLEGLGPSLRESNDGPSWEAFQRELGQLFVFRRESTPSPQPQRRLERARWALEQGRYQNAIDEVKGMPGAAKAESWIKDAERYAKAMEALEVIETAAVLDQRGLRDGAGNRVRQLSSPLVLP</sequence>
<keyword evidence="1" id="KW-0472">Membrane</keyword>
<dbReference type="EMBL" id="FRDF01000004">
    <property type="protein sequence ID" value="SHN53054.1"/>
    <property type="molecule type" value="Genomic_DNA"/>
</dbReference>
<keyword evidence="3" id="KW-1185">Reference proteome</keyword>
<dbReference type="RefSeq" id="WP_072673480.1">
    <property type="nucleotide sequence ID" value="NZ_FRDF01000004.1"/>
</dbReference>
<dbReference type="STRING" id="198312.SAMN02745193_00924"/>
<evidence type="ECO:0000313" key="3">
    <source>
        <dbReference type="Proteomes" id="UP000184391"/>
    </source>
</evidence>
<evidence type="ECO:0000256" key="1">
    <source>
        <dbReference type="SAM" id="Phobius"/>
    </source>
</evidence>
<protein>
    <recommendedName>
        <fullName evidence="4">Inner membrane protein</fullName>
    </recommendedName>
</protein>
<accession>A0A1M7S3S8</accession>
<dbReference type="AlphaFoldDB" id="A0A1M7S3S8"/>
<reference evidence="3" key="1">
    <citation type="submission" date="2016-12" db="EMBL/GenBank/DDBJ databases">
        <authorList>
            <person name="Varghese N."/>
            <person name="Submissions S."/>
        </authorList>
    </citation>
    <scope>NUCLEOTIDE SEQUENCE [LARGE SCALE GENOMIC DNA]</scope>
    <source>
        <strain evidence="3">DSM 11032</strain>
    </source>
</reference>
<feature type="transmembrane region" description="Helical" evidence="1">
    <location>
        <begin position="16"/>
        <end position="40"/>
    </location>
</feature>
<evidence type="ECO:0000313" key="2">
    <source>
        <dbReference type="EMBL" id="SHN53054.1"/>
    </source>
</evidence>
<organism evidence="2 3">
    <name type="scientific">Erythrobacter sanguineus</name>
    <dbReference type="NCBI Taxonomy" id="198312"/>
    <lineage>
        <taxon>Bacteria</taxon>
        <taxon>Pseudomonadati</taxon>
        <taxon>Pseudomonadota</taxon>
        <taxon>Alphaproteobacteria</taxon>
        <taxon>Sphingomonadales</taxon>
        <taxon>Erythrobacteraceae</taxon>
        <taxon>Erythrobacter/Porphyrobacter group</taxon>
        <taxon>Erythrobacter</taxon>
    </lineage>
</organism>
<dbReference type="OrthoDB" id="7432270at2"/>
<gene>
    <name evidence="2" type="ORF">SAMN02745193_00924</name>
</gene>
<keyword evidence="1" id="KW-1133">Transmembrane helix</keyword>
<name>A0A1M7S3S8_9SPHN</name>
<evidence type="ECO:0008006" key="4">
    <source>
        <dbReference type="Google" id="ProtNLM"/>
    </source>
</evidence>